<keyword evidence="7" id="KW-1185">Reference proteome</keyword>
<dbReference type="Proteomes" id="UP001604002">
    <property type="component" value="Unassembled WGS sequence"/>
</dbReference>
<dbReference type="InterPro" id="IPR036388">
    <property type="entry name" value="WH-like_DNA-bd_sf"/>
</dbReference>
<dbReference type="SUPFAM" id="SSF53850">
    <property type="entry name" value="Periplasmic binding protein-like II"/>
    <property type="match status" value="1"/>
</dbReference>
<dbReference type="Gene3D" id="1.10.10.10">
    <property type="entry name" value="Winged helix-like DNA-binding domain superfamily/Winged helix DNA-binding domain"/>
    <property type="match status" value="1"/>
</dbReference>
<feature type="domain" description="HTH lysR-type" evidence="5">
    <location>
        <begin position="2"/>
        <end position="59"/>
    </location>
</feature>
<reference evidence="6 7" key="1">
    <citation type="submission" date="2024-02" db="EMBL/GenBank/DDBJ databases">
        <title>Expansion and revision of Xanthobacter and proposal of Roseixanthobacter gen. nov.</title>
        <authorList>
            <person name="Soltysiak M.P.M."/>
            <person name="Jalihal A."/>
            <person name="Ory A."/>
            <person name="Chrisophersen C."/>
            <person name="Lee A.D."/>
            <person name="Boulton J."/>
            <person name="Springer M."/>
        </authorList>
    </citation>
    <scope>NUCLEOTIDE SEQUENCE [LARGE SCALE GENOMIC DNA]</scope>
    <source>
        <strain evidence="6 7">23A</strain>
    </source>
</reference>
<evidence type="ECO:0000313" key="7">
    <source>
        <dbReference type="Proteomes" id="UP001604002"/>
    </source>
</evidence>
<dbReference type="PROSITE" id="PS50931">
    <property type="entry name" value="HTH_LYSR"/>
    <property type="match status" value="1"/>
</dbReference>
<accession>A0ABW6ZWR0</accession>
<evidence type="ECO:0000256" key="4">
    <source>
        <dbReference type="ARBA" id="ARBA00023163"/>
    </source>
</evidence>
<organism evidence="6 7">
    <name type="scientific">Xanthobacter oligotrophicus</name>
    <dbReference type="NCBI Taxonomy" id="2607286"/>
    <lineage>
        <taxon>Bacteria</taxon>
        <taxon>Pseudomonadati</taxon>
        <taxon>Pseudomonadota</taxon>
        <taxon>Alphaproteobacteria</taxon>
        <taxon>Hyphomicrobiales</taxon>
        <taxon>Xanthobacteraceae</taxon>
        <taxon>Xanthobacter</taxon>
    </lineage>
</organism>
<evidence type="ECO:0000256" key="1">
    <source>
        <dbReference type="ARBA" id="ARBA00009437"/>
    </source>
</evidence>
<dbReference type="InterPro" id="IPR000847">
    <property type="entry name" value="LysR_HTH_N"/>
</dbReference>
<dbReference type="RefSeq" id="WP_393992973.1">
    <property type="nucleotide sequence ID" value="NZ_JBAFVH010000007.1"/>
</dbReference>
<dbReference type="InterPro" id="IPR005119">
    <property type="entry name" value="LysR_subst-bd"/>
</dbReference>
<keyword evidence="3" id="KW-0238">DNA-binding</keyword>
<evidence type="ECO:0000256" key="3">
    <source>
        <dbReference type="ARBA" id="ARBA00023125"/>
    </source>
</evidence>
<dbReference type="Pfam" id="PF00126">
    <property type="entry name" value="HTH_1"/>
    <property type="match status" value="1"/>
</dbReference>
<keyword evidence="2" id="KW-0805">Transcription regulation</keyword>
<sequence>MLDMDLLKAFVSVVDAGGFTRAGERVHRTQSTVSQQIRRLEDQIGHQLLVRDARGVTPTAEGERLLGYARRILALGAEAQAALSGAALVVRLGIPHDFALVALTQVIADFARARPGVRLAVECGLGCDIAAAFARGDLDIALVKREPASGPALAVWPERLVWVTGRDVTMDLDTVPLVAFRQGCVYRNRAVHALEKAGRAWRIAYECPSLIGIDAALAGGLGVAVLSTLSLYRRQSNLRVLSEAELWPPIPPTELALRVADPACAAIRDLAALVTGFCDREAICTAAA</sequence>
<dbReference type="InterPro" id="IPR050176">
    <property type="entry name" value="LTTR"/>
</dbReference>
<comment type="caution">
    <text evidence="6">The sequence shown here is derived from an EMBL/GenBank/DDBJ whole genome shotgun (WGS) entry which is preliminary data.</text>
</comment>
<evidence type="ECO:0000313" key="6">
    <source>
        <dbReference type="EMBL" id="MFG1373169.1"/>
    </source>
</evidence>
<evidence type="ECO:0000256" key="2">
    <source>
        <dbReference type="ARBA" id="ARBA00023015"/>
    </source>
</evidence>
<comment type="similarity">
    <text evidence="1">Belongs to the LysR transcriptional regulatory family.</text>
</comment>
<dbReference type="SUPFAM" id="SSF46785">
    <property type="entry name" value="Winged helix' DNA-binding domain"/>
    <property type="match status" value="1"/>
</dbReference>
<protein>
    <submittedName>
        <fullName evidence="6">LysR substrate-binding domain-containing protein</fullName>
    </submittedName>
</protein>
<keyword evidence="4" id="KW-0804">Transcription</keyword>
<evidence type="ECO:0000259" key="5">
    <source>
        <dbReference type="PROSITE" id="PS50931"/>
    </source>
</evidence>
<dbReference type="EMBL" id="JBAFVH010000007">
    <property type="protein sequence ID" value="MFG1373169.1"/>
    <property type="molecule type" value="Genomic_DNA"/>
</dbReference>
<dbReference type="InterPro" id="IPR036390">
    <property type="entry name" value="WH_DNA-bd_sf"/>
</dbReference>
<proteinExistence type="inferred from homology"/>
<dbReference type="PRINTS" id="PR00039">
    <property type="entry name" value="HTHLYSR"/>
</dbReference>
<dbReference type="Gene3D" id="3.40.190.10">
    <property type="entry name" value="Periplasmic binding protein-like II"/>
    <property type="match status" value="2"/>
</dbReference>
<dbReference type="PANTHER" id="PTHR30579:SF7">
    <property type="entry name" value="HTH-TYPE TRANSCRIPTIONAL REGULATOR LRHA-RELATED"/>
    <property type="match status" value="1"/>
</dbReference>
<dbReference type="Pfam" id="PF03466">
    <property type="entry name" value="LysR_substrate"/>
    <property type="match status" value="1"/>
</dbReference>
<name>A0ABW6ZWR0_9HYPH</name>
<gene>
    <name evidence="6" type="ORF">V5F32_13415</name>
</gene>
<dbReference type="PANTHER" id="PTHR30579">
    <property type="entry name" value="TRANSCRIPTIONAL REGULATOR"/>
    <property type="match status" value="1"/>
</dbReference>